<dbReference type="AlphaFoldDB" id="A0A835QFT8"/>
<evidence type="ECO:0000313" key="3">
    <source>
        <dbReference type="Proteomes" id="UP000636800"/>
    </source>
</evidence>
<proteinExistence type="predicted"/>
<dbReference type="Pfam" id="PF13966">
    <property type="entry name" value="zf-RVT"/>
    <property type="match status" value="1"/>
</dbReference>
<protein>
    <recommendedName>
        <fullName evidence="1">Reverse transcriptase domain-containing protein</fullName>
    </recommendedName>
</protein>
<dbReference type="OrthoDB" id="432719at2759"/>
<dbReference type="Proteomes" id="UP000636800">
    <property type="component" value="Unassembled WGS sequence"/>
</dbReference>
<reference evidence="2 3" key="1">
    <citation type="journal article" date="2020" name="Nat. Food">
        <title>A phased Vanilla planifolia genome enables genetic improvement of flavour and production.</title>
        <authorList>
            <person name="Hasing T."/>
            <person name="Tang H."/>
            <person name="Brym M."/>
            <person name="Khazi F."/>
            <person name="Huang T."/>
            <person name="Chambers A.H."/>
        </authorList>
    </citation>
    <scope>NUCLEOTIDE SEQUENCE [LARGE SCALE GENOMIC DNA]</scope>
    <source>
        <tissue evidence="2">Leaf</tissue>
    </source>
</reference>
<evidence type="ECO:0000313" key="2">
    <source>
        <dbReference type="EMBL" id="KAG0469815.1"/>
    </source>
</evidence>
<feature type="domain" description="Reverse transcriptase" evidence="1">
    <location>
        <begin position="1"/>
        <end position="201"/>
    </location>
</feature>
<dbReference type="PANTHER" id="PTHR33116:SF67">
    <property type="entry name" value="REVERSE TRANSCRIPTASE"/>
    <property type="match status" value="1"/>
</dbReference>
<dbReference type="Pfam" id="PF00078">
    <property type="entry name" value="RVT_1"/>
    <property type="match status" value="1"/>
</dbReference>
<sequence>MEEMLTRLNLRRRHLNVILKLDLKSAFDKVSWSFIKAVLAAMGFSEDFCLIVSNILEATRLSVLLNGQPDGFFSPTCGVRQGDPLSPALFAIVINAFSQSLKDGFRSGRIEGFSMPRHCHQVTHLAYADDIVIFTTTRKGSLRQLSGCIDSFLAASGLSLNQQKSSAIHAKSAQRADRARVKRILGFGSARLPLLYLGCWLDCGRSRGRLFLPLIDRIKARITAWQHNFLSLGGKKVLINSVLSSMSGFIAAALSPPKKSVAAIHSALARFFWGKSNASDRHHWAAWHKVARPVAGHGLGLINFGVQILAYSAKLWWRLLHCSNPWTKYVCQAYLTRRNPFLLQGCISPGWRRLVKFRVWLIHELEVRGEGPGRAWADSFVDGSSGPSGSELDRVLARFPYSLDLVEDFHVLQVWLRRCLDSAGHFSFATAYDTLCGLSLPEVHQQHDNTLVWHPRILEKISIFMWRLFNNVLSLPANLQNIHISLASKCPFCPEWDTLDHIFWQCPIINPTWKWFCRLLGVPYQSNLFDQIQCWWSHKASINSLAFSIPGIVCWSAWKARNAALYSDRLTTPGKLQWETQHFLASLYCFNSKKLLVTESPHLRTLGLL</sequence>
<dbReference type="InterPro" id="IPR043128">
    <property type="entry name" value="Rev_trsase/Diguanyl_cyclase"/>
</dbReference>
<dbReference type="PANTHER" id="PTHR33116">
    <property type="entry name" value="REVERSE TRANSCRIPTASE ZINC-BINDING DOMAIN-CONTAINING PROTEIN-RELATED-RELATED"/>
    <property type="match status" value="1"/>
</dbReference>
<dbReference type="InterPro" id="IPR043502">
    <property type="entry name" value="DNA/RNA_pol_sf"/>
</dbReference>
<organism evidence="2 3">
    <name type="scientific">Vanilla planifolia</name>
    <name type="common">Vanilla</name>
    <dbReference type="NCBI Taxonomy" id="51239"/>
    <lineage>
        <taxon>Eukaryota</taxon>
        <taxon>Viridiplantae</taxon>
        <taxon>Streptophyta</taxon>
        <taxon>Embryophyta</taxon>
        <taxon>Tracheophyta</taxon>
        <taxon>Spermatophyta</taxon>
        <taxon>Magnoliopsida</taxon>
        <taxon>Liliopsida</taxon>
        <taxon>Asparagales</taxon>
        <taxon>Orchidaceae</taxon>
        <taxon>Vanilloideae</taxon>
        <taxon>Vanilleae</taxon>
        <taxon>Vanilla</taxon>
    </lineage>
</organism>
<comment type="caution">
    <text evidence="2">The sequence shown here is derived from an EMBL/GenBank/DDBJ whole genome shotgun (WGS) entry which is preliminary data.</text>
</comment>
<gene>
    <name evidence="2" type="ORF">HPP92_016515</name>
</gene>
<dbReference type="InterPro" id="IPR026960">
    <property type="entry name" value="RVT-Znf"/>
</dbReference>
<evidence type="ECO:0000259" key="1">
    <source>
        <dbReference type="PROSITE" id="PS50878"/>
    </source>
</evidence>
<accession>A0A835QFT8</accession>
<dbReference type="EMBL" id="JADCNL010000008">
    <property type="protein sequence ID" value="KAG0469815.1"/>
    <property type="molecule type" value="Genomic_DNA"/>
</dbReference>
<dbReference type="Gene3D" id="3.30.70.270">
    <property type="match status" value="1"/>
</dbReference>
<name>A0A835QFT8_VANPL</name>
<dbReference type="SUPFAM" id="SSF56672">
    <property type="entry name" value="DNA/RNA polymerases"/>
    <property type="match status" value="1"/>
</dbReference>
<dbReference type="PROSITE" id="PS50878">
    <property type="entry name" value="RT_POL"/>
    <property type="match status" value="1"/>
</dbReference>
<dbReference type="InterPro" id="IPR000477">
    <property type="entry name" value="RT_dom"/>
</dbReference>
<keyword evidence="3" id="KW-1185">Reference proteome</keyword>